<comment type="subcellular location">
    <subcellularLocation>
        <location evidence="8">Endoplasmic reticulum membrane</location>
        <topology evidence="8">Single-pass type I membrane protein</topology>
    </subcellularLocation>
    <subcellularLocation>
        <location evidence="1">Membrane</location>
        <topology evidence="1">Single-pass type I membrane protein</topology>
    </subcellularLocation>
</comment>
<keyword evidence="7 8" id="KW-0472">Membrane</keyword>
<dbReference type="STRING" id="312017.Q23AP5"/>
<sequence length="430" mass="50006">MNIKLSRNIFLAAILVCLFAGVYCESLLKNRVIVVVDSSSYQHTHSTFFNDLRSKGYDLDFRALNSATIKLLTYGEYNYDQMIVIASSHMDGKGLTKNKIAEFFDSGRNVFIATDIDSSKTIRQLYNEFGVDIDEYSSRVQDHFNKDSEQDHSYVYSKNIIKQEVFCPQLDKPILYRGAGLTMTPYETYQVYGVLRGEDTTYSYSQERRESVNSGSQVILVSATQGRNNARAVLTGSIEMLSNEFYKNEKYANRQFVNNVIDWNFGLNGVLKVGKITYTRKGEKENSNEYRIKDFLDYSIEIFTYSQKKNSWVPYITDDIVLEFIMLDPYIRQTLTREGKTQVYKASFQIPDKHGIFKLKVKYQKPGFTFIEESNKVTVRPFKHNEYPRYLEQAYPYYFSTWATLIGFLVLVVYFLFHQDKEVSVSKKTD</sequence>
<dbReference type="AlphaFoldDB" id="Q23AP5"/>
<dbReference type="GO" id="GO:0018279">
    <property type="term" value="P:protein N-linked glycosylation via asparagine"/>
    <property type="evidence" value="ECO:0007669"/>
    <property type="project" value="UniProtKB-UniRule"/>
</dbReference>
<evidence type="ECO:0000256" key="2">
    <source>
        <dbReference type="ARBA" id="ARBA00004922"/>
    </source>
</evidence>
<proteinExistence type="inferred from homology"/>
<keyword evidence="4 8" id="KW-0812">Transmembrane</keyword>
<dbReference type="GO" id="GO:0008250">
    <property type="term" value="C:oligosaccharyltransferase complex"/>
    <property type="evidence" value="ECO:0007669"/>
    <property type="project" value="TreeGrafter"/>
</dbReference>
<comment type="function">
    <text evidence="8">Subunit of the oligosaccharyl transferase (OST) complex that catalyzes the initial transfer of a defined glycan (Glc(3)Man(9)GlcNAc(2) in eukaryotes) from the lipid carrier dolichol-pyrophosphate to an asparagine residue within an Asn-X-Ser/Thr consensus motif in nascent polypeptide chains, the first step in protein N-glycosylation. N-glycosylation occurs cotranslationally and the complex associates with the Sec61 complex at the channel-forming translocon complex that mediates protein translocation across the endoplasmic reticulum (ER).</text>
</comment>
<dbReference type="PANTHER" id="PTHR10830">
    <property type="entry name" value="DOLICHYL-DIPHOSPHOOLIGOSACCHARIDE--PROTEIN GLYCOSYLTRANSFERASE 48 KDA SUBUNIT"/>
    <property type="match status" value="1"/>
</dbReference>
<feature type="chain" id="PRO_5005142810" description="Dolichyl-diphosphooligosaccharide--protein glycosyltransferase 48 kDa subunit" evidence="8">
    <location>
        <begin position="25"/>
        <end position="430"/>
    </location>
</feature>
<dbReference type="Proteomes" id="UP000009168">
    <property type="component" value="Unassembled WGS sequence"/>
</dbReference>
<feature type="domain" description="OST48 middle" evidence="10">
    <location>
        <begin position="279"/>
        <end position="418"/>
    </location>
</feature>
<evidence type="ECO:0000256" key="5">
    <source>
        <dbReference type="ARBA" id="ARBA00022824"/>
    </source>
</evidence>
<reference evidence="12" key="1">
    <citation type="journal article" date="2006" name="PLoS Biol.">
        <title>Macronuclear genome sequence of the ciliate Tetrahymena thermophila, a model eukaryote.</title>
        <authorList>
            <person name="Eisen J.A."/>
            <person name="Coyne R.S."/>
            <person name="Wu M."/>
            <person name="Wu D."/>
            <person name="Thiagarajan M."/>
            <person name="Wortman J.R."/>
            <person name="Badger J.H."/>
            <person name="Ren Q."/>
            <person name="Amedeo P."/>
            <person name="Jones K.M."/>
            <person name="Tallon L.J."/>
            <person name="Delcher A.L."/>
            <person name="Salzberg S.L."/>
            <person name="Silva J.C."/>
            <person name="Haas B.J."/>
            <person name="Majoros W.H."/>
            <person name="Farzad M."/>
            <person name="Carlton J.M."/>
            <person name="Smith R.K. Jr."/>
            <person name="Garg J."/>
            <person name="Pearlman R.E."/>
            <person name="Karrer K.M."/>
            <person name="Sun L."/>
            <person name="Manning G."/>
            <person name="Elde N.C."/>
            <person name="Turkewitz A.P."/>
            <person name="Asai D.J."/>
            <person name="Wilkes D.E."/>
            <person name="Wang Y."/>
            <person name="Cai H."/>
            <person name="Collins K."/>
            <person name="Stewart B.A."/>
            <person name="Lee S.R."/>
            <person name="Wilamowska K."/>
            <person name="Weinberg Z."/>
            <person name="Ruzzo W.L."/>
            <person name="Wloga D."/>
            <person name="Gaertig J."/>
            <person name="Frankel J."/>
            <person name="Tsao C.-C."/>
            <person name="Gorovsky M.A."/>
            <person name="Keeling P.J."/>
            <person name="Waller R.F."/>
            <person name="Patron N.J."/>
            <person name="Cherry J.M."/>
            <person name="Stover N.A."/>
            <person name="Krieger C.J."/>
            <person name="del Toro C."/>
            <person name="Ryder H.F."/>
            <person name="Williamson S.C."/>
            <person name="Barbeau R.A."/>
            <person name="Hamilton E.P."/>
            <person name="Orias E."/>
        </authorList>
    </citation>
    <scope>NUCLEOTIDE SEQUENCE [LARGE SCALE GENOMIC DNA]</scope>
    <source>
        <strain evidence="12">SB210</strain>
    </source>
</reference>
<dbReference type="OMA" id="AHDEYPR"/>
<evidence type="ECO:0000256" key="7">
    <source>
        <dbReference type="ARBA" id="ARBA00023136"/>
    </source>
</evidence>
<dbReference type="InterPro" id="IPR005013">
    <property type="entry name" value="DDOST_48_kDa_subunit"/>
</dbReference>
<dbReference type="Pfam" id="PF03345">
    <property type="entry name" value="OST48_N"/>
    <property type="match status" value="1"/>
</dbReference>
<dbReference type="UniPathway" id="UPA00378"/>
<evidence type="ECO:0000256" key="8">
    <source>
        <dbReference type="RuleBase" id="RU361142"/>
    </source>
</evidence>
<evidence type="ECO:0000313" key="11">
    <source>
        <dbReference type="EMBL" id="EAR93647.1"/>
    </source>
</evidence>
<evidence type="ECO:0000313" key="12">
    <source>
        <dbReference type="Proteomes" id="UP000009168"/>
    </source>
</evidence>
<comment type="similarity">
    <text evidence="3 8">Belongs to the DDOST 48 kDa subunit family.</text>
</comment>
<name>Q23AP5_TETTS</name>
<keyword evidence="6 8" id="KW-1133">Transmembrane helix</keyword>
<accession>Q23AP5</accession>
<dbReference type="PANTHER" id="PTHR10830:SF0">
    <property type="entry name" value="DOLICHYL-DIPHOSPHOOLIGOSACCHARIDE--PROTEIN GLYCOSYLTRANSFERASE 48 KDA SUBUNIT"/>
    <property type="match status" value="1"/>
</dbReference>
<evidence type="ECO:0000256" key="1">
    <source>
        <dbReference type="ARBA" id="ARBA00004479"/>
    </source>
</evidence>
<keyword evidence="8" id="KW-0732">Signal</keyword>
<dbReference type="KEGG" id="tet:TTHERM_00772030"/>
<dbReference type="EMBL" id="GG662723">
    <property type="protein sequence ID" value="EAR93647.1"/>
    <property type="molecule type" value="Genomic_DNA"/>
</dbReference>
<dbReference type="RefSeq" id="XP_001013892.1">
    <property type="nucleotide sequence ID" value="XM_001013892.3"/>
</dbReference>
<comment type="pathway">
    <text evidence="2 8">Protein modification; protein glycosylation.</text>
</comment>
<evidence type="ECO:0000256" key="6">
    <source>
        <dbReference type="ARBA" id="ARBA00022989"/>
    </source>
</evidence>
<keyword evidence="5 8" id="KW-0256">Endoplasmic reticulum</keyword>
<organism evidence="11 12">
    <name type="scientific">Tetrahymena thermophila (strain SB210)</name>
    <dbReference type="NCBI Taxonomy" id="312017"/>
    <lineage>
        <taxon>Eukaryota</taxon>
        <taxon>Sar</taxon>
        <taxon>Alveolata</taxon>
        <taxon>Ciliophora</taxon>
        <taxon>Intramacronucleata</taxon>
        <taxon>Oligohymenophorea</taxon>
        <taxon>Hymenostomatida</taxon>
        <taxon>Tetrahymenina</taxon>
        <taxon>Tetrahymenidae</taxon>
        <taxon>Tetrahymena</taxon>
    </lineage>
</organism>
<dbReference type="FunCoup" id="Q23AP5">
    <property type="interactions" value="530"/>
</dbReference>
<evidence type="ECO:0000259" key="9">
    <source>
        <dbReference type="Pfam" id="PF03345"/>
    </source>
</evidence>
<gene>
    <name evidence="11" type="ORF">TTHERM_00772030</name>
</gene>
<keyword evidence="12" id="KW-1185">Reference proteome</keyword>
<evidence type="ECO:0000259" key="10">
    <source>
        <dbReference type="Pfam" id="PF23358"/>
    </source>
</evidence>
<protein>
    <recommendedName>
        <fullName evidence="8">Dolichyl-diphosphooligosaccharide--protein glycosyltransferase 48 kDa subunit</fullName>
        <shortName evidence="8">Oligosaccharyl transferase 48 kDa subunit</shortName>
    </recommendedName>
</protein>
<dbReference type="OrthoDB" id="29105at2759"/>
<evidence type="ECO:0000256" key="4">
    <source>
        <dbReference type="ARBA" id="ARBA00022692"/>
    </source>
</evidence>
<evidence type="ECO:0000256" key="3">
    <source>
        <dbReference type="ARBA" id="ARBA00008743"/>
    </source>
</evidence>
<comment type="subunit">
    <text evidence="8">Component of the oligosaccharyltransferase (OST) complex.</text>
</comment>
<dbReference type="InterPro" id="IPR055459">
    <property type="entry name" value="OST48_MD"/>
</dbReference>
<dbReference type="InParanoid" id="Q23AP5"/>
<dbReference type="Pfam" id="PF23358">
    <property type="entry name" value="OST48_MD"/>
    <property type="match status" value="1"/>
</dbReference>
<feature type="domain" description="OST48 N-terminal" evidence="9">
    <location>
        <begin position="31"/>
        <end position="263"/>
    </location>
</feature>
<dbReference type="HOGENOM" id="CLU_031804_0_0_1"/>
<feature type="transmembrane region" description="Helical" evidence="8">
    <location>
        <begin position="395"/>
        <end position="417"/>
    </location>
</feature>
<dbReference type="InterPro" id="IPR055457">
    <property type="entry name" value="OST48_N"/>
</dbReference>
<dbReference type="GeneID" id="7825549"/>
<feature type="signal peptide" evidence="8">
    <location>
        <begin position="1"/>
        <end position="24"/>
    </location>
</feature>
<dbReference type="eggNOG" id="KOG2754">
    <property type="taxonomic scope" value="Eukaryota"/>
</dbReference>